<feature type="signal peptide" evidence="1">
    <location>
        <begin position="1"/>
        <end position="16"/>
    </location>
</feature>
<feature type="chain" id="PRO_5041060254" evidence="1">
    <location>
        <begin position="17"/>
        <end position="57"/>
    </location>
</feature>
<evidence type="ECO:0000313" key="2">
    <source>
        <dbReference type="EMBL" id="KAF5791751.1"/>
    </source>
</evidence>
<reference evidence="2 4" key="1">
    <citation type="journal article" date="2017" name="Nature">
        <title>The sunflower genome provides insights into oil metabolism, flowering and Asterid evolution.</title>
        <authorList>
            <person name="Badouin H."/>
            <person name="Gouzy J."/>
            <person name="Grassa C.J."/>
            <person name="Murat F."/>
            <person name="Staton S.E."/>
            <person name="Cottret L."/>
            <person name="Lelandais-Briere C."/>
            <person name="Owens G.L."/>
            <person name="Carrere S."/>
            <person name="Mayjonade B."/>
            <person name="Legrand L."/>
            <person name="Gill N."/>
            <person name="Kane N.C."/>
            <person name="Bowers J.E."/>
            <person name="Hubner S."/>
            <person name="Bellec A."/>
            <person name="Berard A."/>
            <person name="Berges H."/>
            <person name="Blanchet N."/>
            <person name="Boniface M.C."/>
            <person name="Brunel D."/>
            <person name="Catrice O."/>
            <person name="Chaidir N."/>
            <person name="Claudel C."/>
            <person name="Donnadieu C."/>
            <person name="Faraut T."/>
            <person name="Fievet G."/>
            <person name="Helmstetter N."/>
            <person name="King M."/>
            <person name="Knapp S.J."/>
            <person name="Lai Z."/>
            <person name="Le Paslier M.C."/>
            <person name="Lippi Y."/>
            <person name="Lorenzon L."/>
            <person name="Mandel J.R."/>
            <person name="Marage G."/>
            <person name="Marchand G."/>
            <person name="Marquand E."/>
            <person name="Bret-Mestries E."/>
            <person name="Morien E."/>
            <person name="Nambeesan S."/>
            <person name="Nguyen T."/>
            <person name="Pegot-Espagnet P."/>
            <person name="Pouilly N."/>
            <person name="Raftis F."/>
            <person name="Sallet E."/>
            <person name="Schiex T."/>
            <person name="Thomas J."/>
            <person name="Vandecasteele C."/>
            <person name="Vares D."/>
            <person name="Vear F."/>
            <person name="Vautrin S."/>
            <person name="Crespi M."/>
            <person name="Mangin B."/>
            <person name="Burke J.M."/>
            <person name="Salse J."/>
            <person name="Munos S."/>
            <person name="Vincourt P."/>
            <person name="Rieseberg L.H."/>
            <person name="Langlade N.B."/>
        </authorList>
    </citation>
    <scope>NUCLEOTIDE SEQUENCE [LARGE SCALE GENOMIC DNA]</scope>
    <source>
        <strain evidence="4">cv. SF193</strain>
        <tissue evidence="2">Leaves</tissue>
    </source>
</reference>
<gene>
    <name evidence="3" type="ORF">HannXRQ_Chr16g0503901</name>
    <name evidence="2" type="ORF">HanXRQr2_Chr09g0398341</name>
</gene>
<keyword evidence="4" id="KW-1185">Reference proteome</keyword>
<reference evidence="2" key="3">
    <citation type="submission" date="2020-06" db="EMBL/GenBank/DDBJ databases">
        <title>Helianthus annuus Genome sequencing and assembly Release 2.</title>
        <authorList>
            <person name="Gouzy J."/>
            <person name="Langlade N."/>
            <person name="Munos S."/>
        </authorList>
    </citation>
    <scope>NUCLEOTIDE SEQUENCE</scope>
    <source>
        <tissue evidence="2">Leaves</tissue>
    </source>
</reference>
<evidence type="ECO:0000313" key="3">
    <source>
        <dbReference type="EMBL" id="OTF90831.1"/>
    </source>
</evidence>
<protein>
    <submittedName>
        <fullName evidence="3">Uncharacterized protein</fullName>
    </submittedName>
</protein>
<sequence length="57" mass="6659">MQWVTVMVLLMQFVLELLRLGELEKKVDTFKTTPSKMPYEKEELRNAADCRVDALEA</sequence>
<dbReference type="Gramene" id="mRNA:HanXRQr2_Chr09g0398341">
    <property type="protein sequence ID" value="mRNA:HanXRQr2_Chr09g0398341"/>
    <property type="gene ID" value="HanXRQr2_Chr09g0398341"/>
</dbReference>
<organism evidence="3 4">
    <name type="scientific">Helianthus annuus</name>
    <name type="common">Common sunflower</name>
    <dbReference type="NCBI Taxonomy" id="4232"/>
    <lineage>
        <taxon>Eukaryota</taxon>
        <taxon>Viridiplantae</taxon>
        <taxon>Streptophyta</taxon>
        <taxon>Embryophyta</taxon>
        <taxon>Tracheophyta</taxon>
        <taxon>Spermatophyta</taxon>
        <taxon>Magnoliopsida</taxon>
        <taxon>eudicotyledons</taxon>
        <taxon>Gunneridae</taxon>
        <taxon>Pentapetalae</taxon>
        <taxon>asterids</taxon>
        <taxon>campanulids</taxon>
        <taxon>Asterales</taxon>
        <taxon>Asteraceae</taxon>
        <taxon>Asteroideae</taxon>
        <taxon>Heliantheae alliance</taxon>
        <taxon>Heliantheae</taxon>
        <taxon>Helianthus</taxon>
    </lineage>
</organism>
<accession>A0A251S0Z0</accession>
<dbReference type="AlphaFoldDB" id="A0A251S0Z0"/>
<dbReference type="Proteomes" id="UP000215914">
    <property type="component" value="Chromosome 16"/>
</dbReference>
<dbReference type="InParanoid" id="A0A251S0Z0"/>
<reference evidence="3" key="2">
    <citation type="submission" date="2017-02" db="EMBL/GenBank/DDBJ databases">
        <title>Sunflower complete genome.</title>
        <authorList>
            <person name="Langlade N."/>
            <person name="Munos S."/>
        </authorList>
    </citation>
    <scope>NUCLEOTIDE SEQUENCE [LARGE SCALE GENOMIC DNA]</scope>
    <source>
        <tissue evidence="3">Leaves</tissue>
    </source>
</reference>
<keyword evidence="1" id="KW-0732">Signal</keyword>
<dbReference type="EMBL" id="MNCJ02000324">
    <property type="protein sequence ID" value="KAF5791751.1"/>
    <property type="molecule type" value="Genomic_DNA"/>
</dbReference>
<proteinExistence type="predicted"/>
<evidence type="ECO:0000256" key="1">
    <source>
        <dbReference type="SAM" id="SignalP"/>
    </source>
</evidence>
<evidence type="ECO:0000313" key="4">
    <source>
        <dbReference type="Proteomes" id="UP000215914"/>
    </source>
</evidence>
<name>A0A251S0Z0_HELAN</name>
<dbReference type="EMBL" id="CM007905">
    <property type="protein sequence ID" value="OTF90831.1"/>
    <property type="molecule type" value="Genomic_DNA"/>
</dbReference>